<dbReference type="GO" id="GO:0007017">
    <property type="term" value="P:microtubule-based process"/>
    <property type="evidence" value="ECO:0007669"/>
    <property type="project" value="InterPro"/>
</dbReference>
<evidence type="ECO:0000259" key="7">
    <source>
        <dbReference type="SMART" id="SM00864"/>
    </source>
</evidence>
<dbReference type="Pfam" id="PF03953">
    <property type="entry name" value="Tubulin_C"/>
    <property type="match status" value="1"/>
</dbReference>
<dbReference type="InterPro" id="IPR004057">
    <property type="entry name" value="Epsilon_tubulin"/>
</dbReference>
<dbReference type="PROSITE" id="PS00227">
    <property type="entry name" value="TUBULIN"/>
    <property type="match status" value="1"/>
</dbReference>
<sequence>MHQDKPPTADSLSSETVERILGSSSSETLRDDANDSSAFLTGVNLERERRGSQSHDQALEPGALENKASVLASVPVAGPRVLGLFDQLNTLAATLPERVADLLQRHEHDFMLSYKSHMSTVQKSFRELKVKADKEGDKVRRDKRVQELEKELKWFMSEALRLDALCKDYRKEVGTWQARSEALSEDKRYLEDQMKASKRQAKVLKAVLKRTRAPDLSGEPAAGDASGGVLLQGPRLSMRENATADIPPSHVEMQRIGAHLATSGLQRPQYVTAERSGMSMVEAASKVSSLEAEYLTKIGELERELRDLRRTHDMLEEAASQRYVRQAELEDYFLACVDEARKDACRRRYSGYGLKQTSPRNTRQDMLDSLVSSEEVLVFLYEKLFPHRASTITAARGDRVETHSAAEKLLKSTRGLYHCSTTNYPSSAVPSAGLHSRPKLIPLPGVAMKTTCTLHQRPNTSTKMFVNICGHPLVEGPLLPSGARADGHLVDKMGIRNMQVPVDVGSFRKVFDRAGNACVAIDVIFAPWLVSKLADCVPIIQRGGKMETTRQSLVVDLVTVALRNVQNYAKPVKEVNSRGWKFLKASYKFLDEQTNTPVEFEPADEQDDVEEVKEASAAEQVAGAREAKLIEVVADNGAAIRRSRGVLKPGFLTNTKGVLYGESGSTEGVIPENAGDPMGWLPKKLRQSCKIVDTASAQQKTSSGLPAEQQKMQREIEQIFDKHSYNSLWADDVPQKSPEEKDEPRVSMETKDGQLICIITPADQQADASRFDIELCANRIRVDGRELPIPATVQESRAQAKFSKKRNRVTITAPLASSNEVMPPALGTCIVGEIPLKLCTPLAKLLYAYLKPCLVKFWDLVIREHSAEARRRQAQGRAIMYDDCISTFFRNLDANGSDIPTGSDSPLENMRARAILVDMEQGVINQVLNSKIGSLFRDPKRPNDCRQQQCVTDVSGAGNNWAHGYFGYGATYGDSVMEKVRYAVEACDSLQAFFCVNSLGGGTGSGLGSYILERLEDEYGSKAYRFVSALFPTIDAEDDVITSPYNAILSLTKLRENASCVLPISNDALARIVNTYNASAAMVSGGPQKGGGGMFSSKQTTFDDMNSIVARCWLDLTASMRFEGSLNVDLNEITSNLVPFPNTHFLLPALSPIFQRSKDVRLQPRSFDHMFTDAFSPGSQLVGSGAGVDPRASLSLASAFLLRGECSLNDVNRNVTRIKKTLNRPAYLDDCYKIGICNVLPTAISATAGRNSNTAYPYSLLSLVNSCAIRPVFEKMHANFWRLYKRKAHVHHYTEYMDQGVFEEARQTLRAMMDDYTEGKYTESLARTTAIEKTTLSGIRKEFAFGRLLPRMLV</sequence>
<dbReference type="SMART" id="SM00864">
    <property type="entry name" value="Tubulin"/>
    <property type="match status" value="1"/>
</dbReference>
<keyword evidence="3" id="KW-0547">Nucleotide-binding</keyword>
<protein>
    <submittedName>
        <fullName evidence="8">Tubulin epsilon chain</fullName>
    </submittedName>
</protein>
<dbReference type="Proteomes" id="UP000572268">
    <property type="component" value="Unassembled WGS sequence"/>
</dbReference>
<evidence type="ECO:0000256" key="5">
    <source>
        <dbReference type="SAM" id="Coils"/>
    </source>
</evidence>
<evidence type="ECO:0000256" key="1">
    <source>
        <dbReference type="ARBA" id="ARBA00009636"/>
    </source>
</evidence>
<dbReference type="InterPro" id="IPR008280">
    <property type="entry name" value="Tub_FtsZ_C"/>
</dbReference>
<reference evidence="8 9" key="1">
    <citation type="submission" date="2020-04" db="EMBL/GenBank/DDBJ databases">
        <title>Perkinsus olseni comparative genomics.</title>
        <authorList>
            <person name="Bogema D.R."/>
        </authorList>
    </citation>
    <scope>NUCLEOTIDE SEQUENCE [LARGE SCALE GENOMIC DNA]</scope>
    <source>
        <strain evidence="8">ATCC PRA-31</strain>
    </source>
</reference>
<comment type="caution">
    <text evidence="8">The sequence shown here is derived from an EMBL/GenBank/DDBJ whole genome shotgun (WGS) entry which is preliminary data.</text>
</comment>
<dbReference type="Pfam" id="PF08190">
    <property type="entry name" value="PIH1"/>
    <property type="match status" value="1"/>
</dbReference>
<dbReference type="InterPro" id="IPR000217">
    <property type="entry name" value="Tubulin"/>
</dbReference>
<dbReference type="InterPro" id="IPR012981">
    <property type="entry name" value="PIH1_N"/>
</dbReference>
<dbReference type="PRINTS" id="PR01161">
    <property type="entry name" value="TUBULIN"/>
</dbReference>
<organism evidence="8 9">
    <name type="scientific">Perkinsus olseni</name>
    <name type="common">Perkinsus atlanticus</name>
    <dbReference type="NCBI Taxonomy" id="32597"/>
    <lineage>
        <taxon>Eukaryota</taxon>
        <taxon>Sar</taxon>
        <taxon>Alveolata</taxon>
        <taxon>Perkinsozoa</taxon>
        <taxon>Perkinsea</taxon>
        <taxon>Perkinsida</taxon>
        <taxon>Perkinsidae</taxon>
        <taxon>Perkinsus</taxon>
    </lineage>
</organism>
<dbReference type="InterPro" id="IPR018316">
    <property type="entry name" value="Tubulin/FtsZ_2-layer-sand-dom"/>
</dbReference>
<dbReference type="CDD" id="cd02190">
    <property type="entry name" value="epsilon_tubulin"/>
    <property type="match status" value="1"/>
</dbReference>
<comment type="similarity">
    <text evidence="1">Belongs to the tubulin family.</text>
</comment>
<dbReference type="InterPro" id="IPR003008">
    <property type="entry name" value="Tubulin_FtsZ_GTPase"/>
</dbReference>
<dbReference type="Gene3D" id="3.40.50.1440">
    <property type="entry name" value="Tubulin/FtsZ, GTPase domain"/>
    <property type="match status" value="1"/>
</dbReference>
<keyword evidence="2" id="KW-0493">Microtubule</keyword>
<feature type="coiled-coil region" evidence="5">
    <location>
        <begin position="291"/>
        <end position="318"/>
    </location>
</feature>
<dbReference type="SUPFAM" id="SSF55307">
    <property type="entry name" value="Tubulin C-terminal domain-like"/>
    <property type="match status" value="1"/>
</dbReference>
<keyword evidence="5" id="KW-0175">Coiled coil</keyword>
<dbReference type="Gene3D" id="1.10.287.600">
    <property type="entry name" value="Helix hairpin bin"/>
    <property type="match status" value="1"/>
</dbReference>
<dbReference type="GO" id="GO:0005525">
    <property type="term" value="F:GTP binding"/>
    <property type="evidence" value="ECO:0007669"/>
    <property type="project" value="UniProtKB-KW"/>
</dbReference>
<evidence type="ECO:0000256" key="6">
    <source>
        <dbReference type="SAM" id="MobiDB-lite"/>
    </source>
</evidence>
<gene>
    <name evidence="8" type="primary">TUBE1</name>
    <name evidence="8" type="ORF">FOL46_006388</name>
</gene>
<dbReference type="PANTHER" id="PTHR11588">
    <property type="entry name" value="TUBULIN"/>
    <property type="match status" value="1"/>
</dbReference>
<dbReference type="InterPro" id="IPR036525">
    <property type="entry name" value="Tubulin/FtsZ_GTPase_sf"/>
</dbReference>
<dbReference type="EMBL" id="JABANN010000041">
    <property type="protein sequence ID" value="KAF4673835.1"/>
    <property type="molecule type" value="Genomic_DNA"/>
</dbReference>
<dbReference type="PRINTS" id="PR01519">
    <property type="entry name" value="EPSLNTUBULIN"/>
</dbReference>
<name>A0A7J6MQH9_PEROL</name>
<evidence type="ECO:0000313" key="8">
    <source>
        <dbReference type="EMBL" id="KAF4673835.1"/>
    </source>
</evidence>
<dbReference type="SUPFAM" id="SSF52490">
    <property type="entry name" value="Tubulin nucleotide-binding domain-like"/>
    <property type="match status" value="1"/>
</dbReference>
<dbReference type="Pfam" id="PF00091">
    <property type="entry name" value="Tubulin"/>
    <property type="match status" value="1"/>
</dbReference>
<evidence type="ECO:0000256" key="4">
    <source>
        <dbReference type="ARBA" id="ARBA00023134"/>
    </source>
</evidence>
<evidence type="ECO:0000313" key="9">
    <source>
        <dbReference type="Proteomes" id="UP000572268"/>
    </source>
</evidence>
<keyword evidence="4" id="KW-0342">GTP-binding</keyword>
<dbReference type="InterPro" id="IPR017975">
    <property type="entry name" value="Tubulin_CS"/>
</dbReference>
<feature type="domain" description="Tubulin/FtsZ GTPase" evidence="7">
    <location>
        <begin position="903"/>
        <end position="1124"/>
    </location>
</feature>
<proteinExistence type="inferred from homology"/>
<feature type="region of interest" description="Disordered" evidence="6">
    <location>
        <begin position="1"/>
        <end position="39"/>
    </location>
</feature>
<accession>A0A7J6MQH9</accession>
<dbReference type="GO" id="GO:0005874">
    <property type="term" value="C:microtubule"/>
    <property type="evidence" value="ECO:0007669"/>
    <property type="project" value="UniProtKB-KW"/>
</dbReference>
<evidence type="ECO:0000256" key="3">
    <source>
        <dbReference type="ARBA" id="ARBA00022741"/>
    </source>
</evidence>
<evidence type="ECO:0000256" key="2">
    <source>
        <dbReference type="ARBA" id="ARBA00022701"/>
    </source>
</evidence>
<dbReference type="InterPro" id="IPR023123">
    <property type="entry name" value="Tubulin_C"/>
</dbReference>